<protein>
    <submittedName>
        <fullName evidence="2">Major capsid protein</fullName>
    </submittedName>
</protein>
<dbReference type="WBParaSite" id="PTRK_0001487400.1">
    <property type="protein sequence ID" value="PTRK_0001487400.1"/>
    <property type="gene ID" value="PTRK_0001487400"/>
</dbReference>
<dbReference type="AlphaFoldDB" id="A0A0N5A0C5"/>
<keyword evidence="1" id="KW-1185">Reference proteome</keyword>
<accession>A0A0N5A0C5</accession>
<reference evidence="2" key="1">
    <citation type="submission" date="2017-02" db="UniProtKB">
        <authorList>
            <consortium name="WormBaseParasite"/>
        </authorList>
    </citation>
    <scope>IDENTIFICATION</scope>
</reference>
<evidence type="ECO:0000313" key="2">
    <source>
        <dbReference type="WBParaSite" id="PTRK_0001487400.1"/>
    </source>
</evidence>
<dbReference type="Proteomes" id="UP000038045">
    <property type="component" value="Unplaced"/>
</dbReference>
<sequence length="167" mass="18880">MLTEELVIGTTKISNLRILEIDLCATTLNGRDFTINIINPNNVILRFYYAGPYFSTLDSSSPFHNNEYSTPTCGYSRCEIGFIYRDGTVKGNNIFTATTSLNRSKWAAHYSFVKSRVPDYVKKVGHLPPDATTPEYNIYYGPFWPLTTGQEIFTSGILEQKVAGDFY</sequence>
<organism evidence="1 2">
    <name type="scientific">Parastrongyloides trichosuri</name>
    <name type="common">Possum-specific nematode worm</name>
    <dbReference type="NCBI Taxonomy" id="131310"/>
    <lineage>
        <taxon>Eukaryota</taxon>
        <taxon>Metazoa</taxon>
        <taxon>Ecdysozoa</taxon>
        <taxon>Nematoda</taxon>
        <taxon>Chromadorea</taxon>
        <taxon>Rhabditida</taxon>
        <taxon>Tylenchina</taxon>
        <taxon>Panagrolaimomorpha</taxon>
        <taxon>Strongyloidoidea</taxon>
        <taxon>Strongyloididae</taxon>
        <taxon>Parastrongyloides</taxon>
    </lineage>
</organism>
<evidence type="ECO:0000313" key="1">
    <source>
        <dbReference type="Proteomes" id="UP000038045"/>
    </source>
</evidence>
<proteinExistence type="predicted"/>
<name>A0A0N5A0C5_PARTI</name>